<evidence type="ECO:0000313" key="4">
    <source>
        <dbReference type="Proteomes" id="UP000054251"/>
    </source>
</evidence>
<keyword evidence="4" id="KW-1185">Reference proteome</keyword>
<comment type="caution">
    <text evidence="3">The sequence shown here is derived from an EMBL/GenBank/DDBJ whole genome shotgun (WGS) entry which is preliminary data.</text>
</comment>
<accession>A0A0V1PTN7</accession>
<dbReference type="InterPro" id="IPR056119">
    <property type="entry name" value="DUF7702"/>
</dbReference>
<keyword evidence="1" id="KW-0812">Transmembrane</keyword>
<dbReference type="GeneID" id="26841721"/>
<keyword evidence="1" id="KW-0472">Membrane</keyword>
<evidence type="ECO:0000256" key="1">
    <source>
        <dbReference type="SAM" id="Phobius"/>
    </source>
</evidence>
<keyword evidence="1" id="KW-1133">Transmembrane helix</keyword>
<feature type="transmembrane region" description="Helical" evidence="1">
    <location>
        <begin position="73"/>
        <end position="94"/>
    </location>
</feature>
<dbReference type="AlphaFoldDB" id="A0A0V1PTN7"/>
<feature type="transmembrane region" description="Helical" evidence="1">
    <location>
        <begin position="139"/>
        <end position="161"/>
    </location>
</feature>
<protein>
    <recommendedName>
        <fullName evidence="2">DUF7702 domain-containing protein</fullName>
    </recommendedName>
</protein>
<proteinExistence type="predicted"/>
<name>A0A0V1PTN7_9ASCO</name>
<dbReference type="RefSeq" id="XP_015465625.1">
    <property type="nucleotide sequence ID" value="XM_015613541.1"/>
</dbReference>
<evidence type="ECO:0000313" key="3">
    <source>
        <dbReference type="EMBL" id="KRZ99522.1"/>
    </source>
</evidence>
<reference evidence="3 4" key="1">
    <citation type="submission" date="2015-11" db="EMBL/GenBank/DDBJ databases">
        <title>The genome of Debaryomyces fabryi.</title>
        <authorList>
            <person name="Tafer H."/>
            <person name="Lopandic K."/>
        </authorList>
    </citation>
    <scope>NUCLEOTIDE SEQUENCE [LARGE SCALE GENOMIC DNA]</scope>
    <source>
        <strain evidence="3 4">CBS 789</strain>
    </source>
</reference>
<evidence type="ECO:0000259" key="2">
    <source>
        <dbReference type="Pfam" id="PF24800"/>
    </source>
</evidence>
<dbReference type="PANTHER" id="PTHR42109">
    <property type="entry name" value="UNPLACED GENOMIC SCAFFOLD UM_SCAF_CONTIG_1.265, WHOLE GENOME SHOTGUN SEQUENCE"/>
    <property type="match status" value="1"/>
</dbReference>
<feature type="transmembrane region" description="Helical" evidence="1">
    <location>
        <begin position="106"/>
        <end position="127"/>
    </location>
</feature>
<feature type="domain" description="DUF7702" evidence="2">
    <location>
        <begin position="67"/>
        <end position="196"/>
    </location>
</feature>
<dbReference type="Proteomes" id="UP000054251">
    <property type="component" value="Unassembled WGS sequence"/>
</dbReference>
<feature type="transmembrane region" description="Helical" evidence="1">
    <location>
        <begin position="181"/>
        <end position="201"/>
    </location>
</feature>
<organism evidence="3 4">
    <name type="scientific">Debaryomyces fabryi</name>
    <dbReference type="NCBI Taxonomy" id="58627"/>
    <lineage>
        <taxon>Eukaryota</taxon>
        <taxon>Fungi</taxon>
        <taxon>Dikarya</taxon>
        <taxon>Ascomycota</taxon>
        <taxon>Saccharomycotina</taxon>
        <taxon>Pichiomycetes</taxon>
        <taxon>Debaryomycetaceae</taxon>
        <taxon>Debaryomyces</taxon>
    </lineage>
</organism>
<sequence>MATYIFDNISLGVLIKCLLPFIELMITEKDPEQLQGNPFKYDTGSEDQKIDIRNVGIGSLVESTLKKNLPFRLLTSLILAAVICTIVGSTSISSDGNNSGSTPLKVGTILFLVLIVVMGVFIVWGHILNKDHQLMAKILLVSIVFYIIRAVYSILSSFAGINFENPSKYLMIFGKYQYYTFMGFLEECIISIILLINLIVFHSQPIMY</sequence>
<dbReference type="OrthoDB" id="4023429at2759"/>
<dbReference type="EMBL" id="LMYN01000137">
    <property type="protein sequence ID" value="KRZ99522.1"/>
    <property type="molecule type" value="Genomic_DNA"/>
</dbReference>
<dbReference type="Pfam" id="PF24800">
    <property type="entry name" value="DUF7702"/>
    <property type="match status" value="1"/>
</dbReference>
<gene>
    <name evidence="3" type="ORF">AC631_04712</name>
</gene>
<dbReference type="PANTHER" id="PTHR42109:SF2">
    <property type="entry name" value="INTEGRAL MEMBRANE PROTEIN"/>
    <property type="match status" value="1"/>
</dbReference>